<dbReference type="InterPro" id="IPR052193">
    <property type="entry name" value="Peptidase_C59"/>
</dbReference>
<evidence type="ECO:0000259" key="3">
    <source>
        <dbReference type="Pfam" id="PF02275"/>
    </source>
</evidence>
<dbReference type="InterPro" id="IPR029055">
    <property type="entry name" value="Ntn_hydrolases_N"/>
</dbReference>
<keyword evidence="2" id="KW-0378">Hydrolase</keyword>
<dbReference type="GO" id="GO:0016787">
    <property type="term" value="F:hydrolase activity"/>
    <property type="evidence" value="ECO:0007669"/>
    <property type="project" value="UniProtKB-KW"/>
</dbReference>
<evidence type="ECO:0000256" key="1">
    <source>
        <dbReference type="ARBA" id="ARBA00006625"/>
    </source>
</evidence>
<sequence length="124" mass="13096">MSTIPNGADLWSGGCSSVGWSTEDGMHLWGRNMDFNRMAAGTAVTYLPAGTALASSEGVTAPSKYAALGMGLLAVPGMPLLYEGVNDAGLMGGQLYFRGFAHYADEPRPGTAVNYKQWMLDIIT</sequence>
<evidence type="ECO:0000256" key="2">
    <source>
        <dbReference type="ARBA" id="ARBA00022801"/>
    </source>
</evidence>
<dbReference type="InterPro" id="IPR029132">
    <property type="entry name" value="CBAH/NAAA_C"/>
</dbReference>
<dbReference type="PANTHER" id="PTHR35527">
    <property type="entry name" value="CHOLOYLGLYCINE HYDROLASE"/>
    <property type="match status" value="1"/>
</dbReference>
<feature type="domain" description="Choloylglycine hydrolase/NAAA C-terminal" evidence="3">
    <location>
        <begin position="15"/>
        <end position="116"/>
    </location>
</feature>
<name>A0A0H5PXX9_9ZZZZ</name>
<dbReference type="EMBL" id="LN852967">
    <property type="protein sequence ID" value="CRY94601.1"/>
    <property type="molecule type" value="Genomic_DNA"/>
</dbReference>
<evidence type="ECO:0000313" key="4">
    <source>
        <dbReference type="EMBL" id="CRY94601.1"/>
    </source>
</evidence>
<dbReference type="Gene3D" id="3.60.60.10">
    <property type="entry name" value="Penicillin V Acylase, Chain A"/>
    <property type="match status" value="1"/>
</dbReference>
<protein>
    <recommendedName>
        <fullName evidence="3">Choloylglycine hydrolase/NAAA C-terminal domain-containing protein</fullName>
    </recommendedName>
</protein>
<proteinExistence type="inferred from homology"/>
<dbReference type="AlphaFoldDB" id="A0A0H5PXX9"/>
<comment type="similarity">
    <text evidence="1">Belongs to the peptidase C59 family.</text>
</comment>
<dbReference type="SUPFAM" id="SSF56235">
    <property type="entry name" value="N-terminal nucleophile aminohydrolases (Ntn hydrolases)"/>
    <property type="match status" value="1"/>
</dbReference>
<reference evidence="4" key="2">
    <citation type="submission" date="2015-07" db="EMBL/GenBank/DDBJ databases">
        <title>Plasmids, circular viruses and viroids from rat gut.</title>
        <authorList>
            <person name="Jorgensen T.J."/>
            <person name="Hansen M.A."/>
            <person name="Xu Z."/>
            <person name="Tabak M.A."/>
            <person name="Sorensen S.J."/>
            <person name="Hansen L.H."/>
        </authorList>
    </citation>
    <scope>NUCLEOTIDE SEQUENCE</scope>
    <source>
        <strain evidence="4">RGRH0295</strain>
    </source>
</reference>
<dbReference type="PANTHER" id="PTHR35527:SF2">
    <property type="entry name" value="HYDROLASE"/>
    <property type="match status" value="1"/>
</dbReference>
<dbReference type="Pfam" id="PF02275">
    <property type="entry name" value="CBAH"/>
    <property type="match status" value="1"/>
</dbReference>
<organism evidence="4">
    <name type="scientific">uncultured prokaryote</name>
    <dbReference type="NCBI Taxonomy" id="198431"/>
    <lineage>
        <taxon>unclassified sequences</taxon>
        <taxon>environmental samples</taxon>
    </lineage>
</organism>
<accession>A0A0H5PXX9</accession>
<reference evidence="4" key="1">
    <citation type="submission" date="2015-06" db="EMBL/GenBank/DDBJ databases">
        <authorList>
            <person name="Joergensen T."/>
        </authorList>
    </citation>
    <scope>NUCLEOTIDE SEQUENCE</scope>
    <source>
        <strain evidence="4">RGRH0295</strain>
    </source>
</reference>